<feature type="compositionally biased region" description="Acidic residues" evidence="4">
    <location>
        <begin position="1"/>
        <end position="10"/>
    </location>
</feature>
<evidence type="ECO:0000256" key="1">
    <source>
        <dbReference type="ARBA" id="ARBA00004123"/>
    </source>
</evidence>
<dbReference type="InterPro" id="IPR007889">
    <property type="entry name" value="HTH_Psq"/>
</dbReference>
<sequence length="1057" mass="119001">MHPEMEEEEYESKQTPMSVETLAPSTSTSSPVTSPKTKLFKHPGDPILLESPAIKAARLLLEEEGRPLREISSVMMTTSGFISPAREGKLPESCSPLQPSDSRSNSPQPSSYPIVPPEVKGENKVKKVLPKKNVDNLTKIYKENKTKEQTIKEMSKGENNMSSDDSKVKKLVSIKELSKLKSSTPGGIKMTSKSSTSEPSTSRKQTKISTPSSKSLESTDPKMSKQTLDIQIKPKLDKPSQITSPLEAKPANLSATDKFVEGKLFSEPNKHKLNIFKKISKLKEEKSEKTESLESYLQDSQKSDTSLVIDETEVGNKQHEMHLAHINNCIESVIQKSLEFDKEDQLTNIDETINNVVLNQISNSKSDVNFGEEDISKPSASSIPELPTFSCKIDTSSNFNDKKRKREKLKVKKDPVMLSLKSSSSNKKVKLETNVNISERPETPLVPLLGEALIPAPVFPFFSHFPPAPGLIPPPIAHPLFPKLPPLVLGKNLPHPAMPNLPLPPPLFSIQPQSKENPIEVKENIFDKPTDTSTSSNSPNKVTQFQVKNEEKTIAAISPIKEKTGEKKNREHKKDKKDKDKSKKKKDKKEKLKIREKSQKKKLKTERKERDRHKLKEKKDKKEKRKDREHRCTVEENTESSVPKITFKLDLMPSSSSPTSDSLSRKIVIKPVVKKSNKKDEEDQSQQSNTVDVPKRELSPELARISALVTRPPKQKSASKTFLPRPDDIPKTIPVSFPLTIQNTNPSTNTPTLSLSSSTSITKGKKSFTKPFSKVTTKEIIKKTGTELEPQKEPLAFYYRNFLTLMKKYEIIQEVDEKKITKTEIARQYVILKSTLFTILKIREEIGNAMQKEGHNVKANNLKGVTHANLEQAMLEWLSQHRAQYIPINGPMMQRKADEFSLSLCASHRCQRQRPRRPPVDANSQPGPYTELQPGSSTAPLSAPLTLTRPCDEETWQRLAQDCMYEEYIAADDDITVWGTLDNADIIGEQQESSDEEEPENIPTTKDVLKAVDVNSRALKHQGASEELWFQFYNVKDFVEQTGTKNKQASMMDFIKK</sequence>
<accession>A0A7R9INI6</accession>
<feature type="compositionally biased region" description="Low complexity" evidence="4">
    <location>
        <begin position="99"/>
        <end position="113"/>
    </location>
</feature>
<protein>
    <submittedName>
        <fullName evidence="7">Uncharacterized protein</fullName>
    </submittedName>
</protein>
<dbReference type="Pfam" id="PF04218">
    <property type="entry name" value="CENP-B_N"/>
    <property type="match status" value="1"/>
</dbReference>
<feature type="compositionally biased region" description="Basic and acidic residues" evidence="4">
    <location>
        <begin position="560"/>
        <end position="569"/>
    </location>
</feature>
<feature type="compositionally biased region" description="Polar residues" evidence="4">
    <location>
        <begin position="922"/>
        <end position="940"/>
    </location>
</feature>
<keyword evidence="3" id="KW-0539">Nucleus</keyword>
<gene>
    <name evidence="7" type="ORF">TTEB3V08_LOCUS9607</name>
</gene>
<evidence type="ECO:0000259" key="5">
    <source>
        <dbReference type="Pfam" id="PF03221"/>
    </source>
</evidence>
<evidence type="ECO:0000256" key="3">
    <source>
        <dbReference type="ARBA" id="ARBA00023242"/>
    </source>
</evidence>
<feature type="compositionally biased region" description="Low complexity" evidence="4">
    <location>
        <begin position="191"/>
        <end position="202"/>
    </location>
</feature>
<proteinExistence type="predicted"/>
<evidence type="ECO:0000313" key="7">
    <source>
        <dbReference type="EMBL" id="CAD7461701.1"/>
    </source>
</evidence>
<feature type="compositionally biased region" description="Low complexity" evidence="4">
    <location>
        <begin position="531"/>
        <end position="541"/>
    </location>
</feature>
<name>A0A7R9INI6_9NEOP</name>
<feature type="region of interest" description="Disordered" evidence="4">
    <location>
        <begin position="909"/>
        <end position="943"/>
    </location>
</feature>
<feature type="region of interest" description="Disordered" evidence="4">
    <location>
        <begin position="80"/>
        <end position="249"/>
    </location>
</feature>
<feature type="compositionally biased region" description="Polar residues" evidence="4">
    <location>
        <begin position="207"/>
        <end position="216"/>
    </location>
</feature>
<feature type="compositionally biased region" description="Basic residues" evidence="4">
    <location>
        <begin position="570"/>
        <end position="588"/>
    </location>
</feature>
<feature type="compositionally biased region" description="Basic and acidic residues" evidence="4">
    <location>
        <begin position="140"/>
        <end position="156"/>
    </location>
</feature>
<feature type="region of interest" description="Disordered" evidence="4">
    <location>
        <begin position="1"/>
        <end position="46"/>
    </location>
</feature>
<dbReference type="GO" id="GO:0003677">
    <property type="term" value="F:DNA binding"/>
    <property type="evidence" value="ECO:0007669"/>
    <property type="project" value="UniProtKB-KW"/>
</dbReference>
<dbReference type="AlphaFoldDB" id="A0A7R9INI6"/>
<dbReference type="PANTHER" id="PTHR36812:SF9">
    <property type="entry name" value="MYB-LIKE PROTEIN X ISOFORM X1"/>
    <property type="match status" value="1"/>
</dbReference>
<feature type="region of interest" description="Disordered" evidence="4">
    <location>
        <begin position="527"/>
        <end position="766"/>
    </location>
</feature>
<feature type="compositionally biased region" description="Basic and acidic residues" evidence="4">
    <location>
        <begin position="606"/>
        <end position="620"/>
    </location>
</feature>
<organism evidence="7">
    <name type="scientific">Timema tahoe</name>
    <dbReference type="NCBI Taxonomy" id="61484"/>
    <lineage>
        <taxon>Eukaryota</taxon>
        <taxon>Metazoa</taxon>
        <taxon>Ecdysozoa</taxon>
        <taxon>Arthropoda</taxon>
        <taxon>Hexapoda</taxon>
        <taxon>Insecta</taxon>
        <taxon>Pterygota</taxon>
        <taxon>Neoptera</taxon>
        <taxon>Polyneoptera</taxon>
        <taxon>Phasmatodea</taxon>
        <taxon>Timematodea</taxon>
        <taxon>Timematoidea</taxon>
        <taxon>Timematidae</taxon>
        <taxon>Timema</taxon>
    </lineage>
</organism>
<dbReference type="SUPFAM" id="SSF46689">
    <property type="entry name" value="Homeodomain-like"/>
    <property type="match status" value="1"/>
</dbReference>
<dbReference type="InterPro" id="IPR009057">
    <property type="entry name" value="Homeodomain-like_sf"/>
</dbReference>
<dbReference type="EMBL" id="OE005124">
    <property type="protein sequence ID" value="CAD7461701.1"/>
    <property type="molecule type" value="Genomic_DNA"/>
</dbReference>
<feature type="compositionally biased region" description="Low complexity" evidence="4">
    <location>
        <begin position="24"/>
        <end position="35"/>
    </location>
</feature>
<dbReference type="Pfam" id="PF03221">
    <property type="entry name" value="HTH_Tnp_Tc5"/>
    <property type="match status" value="1"/>
</dbReference>
<dbReference type="PANTHER" id="PTHR36812">
    <property type="entry name" value="NEUROFILAMENT TRIPLET M PROTEIN-LIKE PROTEIN"/>
    <property type="match status" value="1"/>
</dbReference>
<feature type="compositionally biased region" description="Low complexity" evidence="4">
    <location>
        <begin position="649"/>
        <end position="662"/>
    </location>
</feature>
<evidence type="ECO:0000256" key="4">
    <source>
        <dbReference type="SAM" id="MobiDB-lite"/>
    </source>
</evidence>
<dbReference type="GO" id="GO:0005634">
    <property type="term" value="C:nucleus"/>
    <property type="evidence" value="ECO:0007669"/>
    <property type="project" value="UniProtKB-SubCell"/>
</dbReference>
<dbReference type="Gene3D" id="1.10.10.60">
    <property type="entry name" value="Homeodomain-like"/>
    <property type="match status" value="2"/>
</dbReference>
<feature type="domain" description="HTH psq-type" evidence="6">
    <location>
        <begin position="800"/>
        <end position="845"/>
    </location>
</feature>
<comment type="subcellular location">
    <subcellularLocation>
        <location evidence="1">Nucleus</location>
    </subcellularLocation>
</comment>
<reference evidence="7" key="1">
    <citation type="submission" date="2020-11" db="EMBL/GenBank/DDBJ databases">
        <authorList>
            <person name="Tran Van P."/>
        </authorList>
    </citation>
    <scope>NUCLEOTIDE SEQUENCE</scope>
</reference>
<evidence type="ECO:0000259" key="6">
    <source>
        <dbReference type="Pfam" id="PF04218"/>
    </source>
</evidence>
<keyword evidence="2" id="KW-0238">DNA-binding</keyword>
<evidence type="ECO:0000256" key="2">
    <source>
        <dbReference type="ARBA" id="ARBA00023125"/>
    </source>
</evidence>
<feature type="domain" description="HTH CENPB-type" evidence="5">
    <location>
        <begin position="869"/>
        <end position="900"/>
    </location>
</feature>
<dbReference type="InterPro" id="IPR006600">
    <property type="entry name" value="HTH_CenpB_DNA-bd_dom"/>
</dbReference>
<feature type="compositionally biased region" description="Low complexity" evidence="4">
    <location>
        <begin position="743"/>
        <end position="760"/>
    </location>
</feature>